<dbReference type="SUPFAM" id="SSF53474">
    <property type="entry name" value="alpha/beta-Hydrolases"/>
    <property type="match status" value="1"/>
</dbReference>
<dbReference type="Gene3D" id="3.40.50.1820">
    <property type="entry name" value="alpha/beta hydrolase"/>
    <property type="match status" value="1"/>
</dbReference>
<dbReference type="AlphaFoldDB" id="A0A1W1BAC7"/>
<protein>
    <submittedName>
        <fullName evidence="1">Hydrolase, alpha/beta fold family</fullName>
    </submittedName>
</protein>
<dbReference type="InterPro" id="IPR029058">
    <property type="entry name" value="AB_hydrolase_fold"/>
</dbReference>
<evidence type="ECO:0000313" key="1">
    <source>
        <dbReference type="EMBL" id="SFV50395.1"/>
    </source>
</evidence>
<sequence length="178" mass="20998">MQWIKEQANNNNDVKIAKKLNKLTLPPKNVDEKTWNRYGILHRKYLMKYGGSFHQKASFLKIFIDFLFASEYTIKDKIKFIPTALYSLRKLWLDVISINLFFEIKKADMPVYIFQGKYDYQVSTQLAKKFIEQLEAPKKEIFIFDNSAHSPNVEEYKQFNKIVIGLISKKSNKTLGDE</sequence>
<keyword evidence="1" id="KW-0378">Hydrolase</keyword>
<organism evidence="1">
    <name type="scientific">hydrothermal vent metagenome</name>
    <dbReference type="NCBI Taxonomy" id="652676"/>
    <lineage>
        <taxon>unclassified sequences</taxon>
        <taxon>metagenomes</taxon>
        <taxon>ecological metagenomes</taxon>
    </lineage>
</organism>
<dbReference type="GO" id="GO:0016787">
    <property type="term" value="F:hydrolase activity"/>
    <property type="evidence" value="ECO:0007669"/>
    <property type="project" value="UniProtKB-KW"/>
</dbReference>
<dbReference type="EMBL" id="FPHC01000012">
    <property type="protein sequence ID" value="SFV50395.1"/>
    <property type="molecule type" value="Genomic_DNA"/>
</dbReference>
<accession>A0A1W1BAC7</accession>
<proteinExistence type="predicted"/>
<name>A0A1W1BAC7_9ZZZZ</name>
<reference evidence="1" key="1">
    <citation type="submission" date="2016-10" db="EMBL/GenBank/DDBJ databases">
        <authorList>
            <person name="de Groot N.N."/>
        </authorList>
    </citation>
    <scope>NUCLEOTIDE SEQUENCE</scope>
</reference>
<gene>
    <name evidence="1" type="ORF">MNB_SV-6-1369</name>
</gene>